<dbReference type="InterPro" id="IPR000086">
    <property type="entry name" value="NUDIX_hydrolase_dom"/>
</dbReference>
<dbReference type="PANTHER" id="PTHR43046">
    <property type="entry name" value="GDP-MANNOSE MANNOSYL HYDROLASE"/>
    <property type="match status" value="1"/>
</dbReference>
<comment type="similarity">
    <text evidence="3">Belongs to the Nudix hydrolase family.</text>
</comment>
<dbReference type="PRINTS" id="PR00502">
    <property type="entry name" value="NUDIXFAMILY"/>
</dbReference>
<organism evidence="5 6">
    <name type="scientific">Zoogloea dura</name>
    <dbReference type="NCBI Taxonomy" id="2728840"/>
    <lineage>
        <taxon>Bacteria</taxon>
        <taxon>Pseudomonadati</taxon>
        <taxon>Pseudomonadota</taxon>
        <taxon>Betaproteobacteria</taxon>
        <taxon>Rhodocyclales</taxon>
        <taxon>Zoogloeaceae</taxon>
        <taxon>Zoogloea</taxon>
    </lineage>
</organism>
<dbReference type="InterPro" id="IPR020084">
    <property type="entry name" value="NUDIX_hydrolase_CS"/>
</dbReference>
<accession>A0A848G397</accession>
<proteinExistence type="inferred from homology"/>
<dbReference type="CDD" id="cd02883">
    <property type="entry name" value="NUDIX_Hydrolase"/>
    <property type="match status" value="1"/>
</dbReference>
<dbReference type="InterPro" id="IPR020476">
    <property type="entry name" value="Nudix_hydrolase"/>
</dbReference>
<evidence type="ECO:0000256" key="1">
    <source>
        <dbReference type="ARBA" id="ARBA00001946"/>
    </source>
</evidence>
<dbReference type="SUPFAM" id="SSF55811">
    <property type="entry name" value="Nudix"/>
    <property type="match status" value="1"/>
</dbReference>
<comment type="cofactor">
    <cofactor evidence="1">
        <name>Mg(2+)</name>
        <dbReference type="ChEBI" id="CHEBI:18420"/>
    </cofactor>
</comment>
<comment type="caution">
    <text evidence="5">The sequence shown here is derived from an EMBL/GenBank/DDBJ whole genome shotgun (WGS) entry which is preliminary data.</text>
</comment>
<evidence type="ECO:0000259" key="4">
    <source>
        <dbReference type="PROSITE" id="PS51462"/>
    </source>
</evidence>
<dbReference type="PROSITE" id="PS00893">
    <property type="entry name" value="NUDIX_BOX"/>
    <property type="match status" value="1"/>
</dbReference>
<keyword evidence="6" id="KW-1185">Reference proteome</keyword>
<reference evidence="5 6" key="1">
    <citation type="submission" date="2020-04" db="EMBL/GenBank/DDBJ databases">
        <title>Zoogloea sp. G-4-1-14 isolated from soil.</title>
        <authorList>
            <person name="Dahal R.H."/>
        </authorList>
    </citation>
    <scope>NUCLEOTIDE SEQUENCE [LARGE SCALE GENOMIC DNA]</scope>
    <source>
        <strain evidence="5 6">G-4-1-14</strain>
    </source>
</reference>
<dbReference type="GO" id="GO:0016787">
    <property type="term" value="F:hydrolase activity"/>
    <property type="evidence" value="ECO:0007669"/>
    <property type="project" value="UniProtKB-KW"/>
</dbReference>
<dbReference type="RefSeq" id="WP_169144551.1">
    <property type="nucleotide sequence ID" value="NZ_JABBGA010000002.1"/>
</dbReference>
<dbReference type="Proteomes" id="UP000580043">
    <property type="component" value="Unassembled WGS sequence"/>
</dbReference>
<dbReference type="AlphaFoldDB" id="A0A848G397"/>
<dbReference type="PANTHER" id="PTHR43046:SF14">
    <property type="entry name" value="MUTT_NUDIX FAMILY PROTEIN"/>
    <property type="match status" value="1"/>
</dbReference>
<evidence type="ECO:0000256" key="3">
    <source>
        <dbReference type="RuleBase" id="RU003476"/>
    </source>
</evidence>
<dbReference type="Gene3D" id="3.90.79.10">
    <property type="entry name" value="Nucleoside Triphosphate Pyrophosphohydrolase"/>
    <property type="match status" value="1"/>
</dbReference>
<protein>
    <submittedName>
        <fullName evidence="5">NUDIX hydrolase</fullName>
    </submittedName>
</protein>
<dbReference type="InterPro" id="IPR015797">
    <property type="entry name" value="NUDIX_hydrolase-like_dom_sf"/>
</dbReference>
<keyword evidence="2 3" id="KW-0378">Hydrolase</keyword>
<evidence type="ECO:0000313" key="6">
    <source>
        <dbReference type="Proteomes" id="UP000580043"/>
    </source>
</evidence>
<gene>
    <name evidence="5" type="ORF">HHL15_04130</name>
</gene>
<feature type="domain" description="Nudix hydrolase" evidence="4">
    <location>
        <begin position="8"/>
        <end position="136"/>
    </location>
</feature>
<evidence type="ECO:0000313" key="5">
    <source>
        <dbReference type="EMBL" id="NML24913.1"/>
    </source>
</evidence>
<sequence length="140" mass="15816">MAKDRVKPSSPQAGAWAIIRCADTGKFLLGKRSGEVNNAGAWNFFGGRVDRGEDPRRALVRELGEEAGLRVKEKQLIKLGRVSGGRSMHYFLLCLEQEIAPRLNREHSSFRWFKRRSLPARFNRPTTVAIKQGLLNKIKA</sequence>
<dbReference type="Pfam" id="PF00293">
    <property type="entry name" value="NUDIX"/>
    <property type="match status" value="1"/>
</dbReference>
<dbReference type="PROSITE" id="PS51462">
    <property type="entry name" value="NUDIX"/>
    <property type="match status" value="1"/>
</dbReference>
<name>A0A848G397_9RHOO</name>
<evidence type="ECO:0000256" key="2">
    <source>
        <dbReference type="ARBA" id="ARBA00022801"/>
    </source>
</evidence>
<dbReference type="EMBL" id="JABBGA010000002">
    <property type="protein sequence ID" value="NML24913.1"/>
    <property type="molecule type" value="Genomic_DNA"/>
</dbReference>